<name>A0A4Y8ZUZ6_9SPHN</name>
<dbReference type="AlphaFoldDB" id="A0A4Y8ZUZ6"/>
<evidence type="ECO:0000313" key="1">
    <source>
        <dbReference type="EMBL" id="TFI58569.1"/>
    </source>
</evidence>
<gene>
    <name evidence="1" type="ORF">E2493_09090</name>
</gene>
<dbReference type="Proteomes" id="UP000298213">
    <property type="component" value="Unassembled WGS sequence"/>
</dbReference>
<dbReference type="RefSeq" id="WP_135085942.1">
    <property type="nucleotide sequence ID" value="NZ_SPDV01000014.1"/>
</dbReference>
<accession>A0A4Y8ZUZ6</accession>
<dbReference type="OrthoDB" id="7572563at2"/>
<proteinExistence type="predicted"/>
<reference evidence="1 2" key="1">
    <citation type="submission" date="2019-03" db="EMBL/GenBank/DDBJ databases">
        <title>Genome sequence of Sphingomonas sp. 17J27-24.</title>
        <authorList>
            <person name="Kim M."/>
            <person name="Maeng S."/>
            <person name="Sathiyaraj S."/>
        </authorList>
    </citation>
    <scope>NUCLEOTIDE SEQUENCE [LARGE SCALE GENOMIC DNA]</scope>
    <source>
        <strain evidence="1 2">17J27-24</strain>
    </source>
</reference>
<keyword evidence="2" id="KW-1185">Reference proteome</keyword>
<dbReference type="EMBL" id="SPDV01000014">
    <property type="protein sequence ID" value="TFI58569.1"/>
    <property type="molecule type" value="Genomic_DNA"/>
</dbReference>
<comment type="caution">
    <text evidence="1">The sequence shown here is derived from an EMBL/GenBank/DDBJ whole genome shotgun (WGS) entry which is preliminary data.</text>
</comment>
<sequence>MSKLVKDYIEVSDQGSLDALIERLVEVRDSLSNNGEVQVRMRGDDVFGRHLSISFMRPQTAAEAECDARYADAYRESRERELSQLQDELGFCSLPQRPARQLRIVA</sequence>
<evidence type="ECO:0000313" key="2">
    <source>
        <dbReference type="Proteomes" id="UP000298213"/>
    </source>
</evidence>
<protein>
    <submittedName>
        <fullName evidence="1">Uncharacterized protein</fullName>
    </submittedName>
</protein>
<organism evidence="1 2">
    <name type="scientific">Sphingomonas parva</name>
    <dbReference type="NCBI Taxonomy" id="2555898"/>
    <lineage>
        <taxon>Bacteria</taxon>
        <taxon>Pseudomonadati</taxon>
        <taxon>Pseudomonadota</taxon>
        <taxon>Alphaproteobacteria</taxon>
        <taxon>Sphingomonadales</taxon>
        <taxon>Sphingomonadaceae</taxon>
        <taxon>Sphingomonas</taxon>
    </lineage>
</organism>